<dbReference type="Proteomes" id="UP001159363">
    <property type="component" value="Chromosome 8"/>
</dbReference>
<protein>
    <submittedName>
        <fullName evidence="3">Uncharacterized protein</fullName>
    </submittedName>
</protein>
<evidence type="ECO:0000256" key="1">
    <source>
        <dbReference type="SAM" id="MobiDB-lite"/>
    </source>
</evidence>
<dbReference type="EMBL" id="JARBHB010000009">
    <property type="protein sequence ID" value="KAJ8875070.1"/>
    <property type="molecule type" value="Genomic_DNA"/>
</dbReference>
<reference evidence="3 4" key="1">
    <citation type="submission" date="2023-02" db="EMBL/GenBank/DDBJ databases">
        <title>LHISI_Scaffold_Assembly.</title>
        <authorList>
            <person name="Stuart O.P."/>
            <person name="Cleave R."/>
            <person name="Magrath M.J.L."/>
            <person name="Mikheyev A.S."/>
        </authorList>
    </citation>
    <scope>NUCLEOTIDE SEQUENCE [LARGE SCALE GENOMIC DNA]</scope>
    <source>
        <strain evidence="3">Daus_M_001</strain>
        <tissue evidence="3">Leg muscle</tissue>
    </source>
</reference>
<dbReference type="Gene3D" id="3.30.420.10">
    <property type="entry name" value="Ribonuclease H-like superfamily/Ribonuclease H"/>
    <property type="match status" value="1"/>
</dbReference>
<feature type="compositionally biased region" description="Basic and acidic residues" evidence="1">
    <location>
        <begin position="690"/>
        <end position="699"/>
    </location>
</feature>
<keyword evidence="4" id="KW-1185">Reference proteome</keyword>
<evidence type="ECO:0000256" key="2">
    <source>
        <dbReference type="SAM" id="Phobius"/>
    </source>
</evidence>
<keyword evidence="2" id="KW-0472">Membrane</keyword>
<evidence type="ECO:0000313" key="3">
    <source>
        <dbReference type="EMBL" id="KAJ8875070.1"/>
    </source>
</evidence>
<keyword evidence="2" id="KW-1133">Transmembrane helix</keyword>
<keyword evidence="2" id="KW-0812">Transmembrane</keyword>
<sequence>MADGRLRRRQTKLGREAARATLPRALSVSGTVYSCMLNIKIKGVQHEIFSIHLKHNMDGVAPEPAISQHSTRGVNRQALATRALSCVVKVPACLQLSSTFETEKLGRDKGDIATCIKCPIAATREALNWRAVFSSLCGYLWDFQRRPCYFIDGKSVASVSAGVTSECVLQILSNRPLSVDASREMPTDWEQSEFVNDCLYWHNVYRLRHRAPALALCSQQSSDTHKTPYDRVKRCRERKIDIKASETIEMSMEQRRNEGARKQKIPEETRRPATSSGTIPTCENPGVTRPRIEPGPFVTVQVMIGFCSAILRYRKISRCKRPVGNQYLVRCLSGYFTGIIKSGAGSSMRSEGWEQQHIWAYPFCDWSFWSCNKNATRNILDLVSLESDDGMSCPSWSEVSNGMSSKSGKEMYCDEGRGFLQQTGREMHVGECPFWMHFSPPPPTTPRSCIRWSAPGTLHKEALHNRFPLPTPYLPRTPDKHRTKYRYLQHSSLAANNPITRARTTLHISGTLKWEEEGLCSKAQAWANHLAHANTFYYRNDRDIGQNLFCRPVSDVQNDVTGQEVSSYWYSAMRQYNFSKEPDILHANVNAGRFLLLLPLLAVIVSRLLLAVVVCRPLLAVVVSTLLFSVVYMFLYKVILAQFEVVVAVYRTRSTTDALCRLIHAVGVCRPLHTNGVDEHAVPGRGQGAEPHRQGERAAARARLRRRDDERVRQRVEHVQEHRLLHVAAAAPWRRLRVARRHAAPVPLHGRPALQPLVTTPRRADDTPSWLRSTQRPSLSWAPPACRSVAFARCLGSSCTRTTANPVLLLTHCIRLAILMAGNRCAVLQSCSSCSEETMKQRRNEREGKMGDTRENLPTNSIVQHDSHMQKPRHDKPDLSWILFGNEELFTNHDQVNFRNMHYWSVNNPHWLREMEQGTVDSQKYVNLFPQMLEDLPLQTRRILWYQHDGYPAHSERRTTASLHQLFQNHWIIRRRPVRWPSRSPDLKPLDFFSGER</sequence>
<feature type="region of interest" description="Disordered" evidence="1">
    <location>
        <begin position="679"/>
        <end position="710"/>
    </location>
</feature>
<accession>A0ABQ9GST7</accession>
<dbReference type="SUPFAM" id="SSF55797">
    <property type="entry name" value="PR-1-like"/>
    <property type="match status" value="1"/>
</dbReference>
<dbReference type="PROSITE" id="PS51257">
    <property type="entry name" value="PROKAR_LIPOPROTEIN"/>
    <property type="match status" value="1"/>
</dbReference>
<proteinExistence type="predicted"/>
<comment type="caution">
    <text evidence="3">The sequence shown here is derived from an EMBL/GenBank/DDBJ whole genome shotgun (WGS) entry which is preliminary data.</text>
</comment>
<dbReference type="InterPro" id="IPR036397">
    <property type="entry name" value="RNaseH_sf"/>
</dbReference>
<feature type="transmembrane region" description="Helical" evidence="2">
    <location>
        <begin position="618"/>
        <end position="635"/>
    </location>
</feature>
<organism evidence="3 4">
    <name type="scientific">Dryococelus australis</name>
    <dbReference type="NCBI Taxonomy" id="614101"/>
    <lineage>
        <taxon>Eukaryota</taxon>
        <taxon>Metazoa</taxon>
        <taxon>Ecdysozoa</taxon>
        <taxon>Arthropoda</taxon>
        <taxon>Hexapoda</taxon>
        <taxon>Insecta</taxon>
        <taxon>Pterygota</taxon>
        <taxon>Neoptera</taxon>
        <taxon>Polyneoptera</taxon>
        <taxon>Phasmatodea</taxon>
        <taxon>Verophasmatodea</taxon>
        <taxon>Anareolatae</taxon>
        <taxon>Phasmatidae</taxon>
        <taxon>Eurycanthinae</taxon>
        <taxon>Dryococelus</taxon>
    </lineage>
</organism>
<dbReference type="PANTHER" id="PTHR47326:SF1">
    <property type="entry name" value="HTH PSQ-TYPE DOMAIN-CONTAINING PROTEIN"/>
    <property type="match status" value="1"/>
</dbReference>
<gene>
    <name evidence="3" type="ORF">PR048_022960</name>
</gene>
<dbReference type="InterPro" id="IPR035940">
    <property type="entry name" value="CAP_sf"/>
</dbReference>
<feature type="compositionally biased region" description="Basic and acidic residues" evidence="1">
    <location>
        <begin position="252"/>
        <end position="271"/>
    </location>
</feature>
<feature type="region of interest" description="Disordered" evidence="1">
    <location>
        <begin position="252"/>
        <end position="288"/>
    </location>
</feature>
<evidence type="ECO:0000313" key="4">
    <source>
        <dbReference type="Proteomes" id="UP001159363"/>
    </source>
</evidence>
<dbReference type="PANTHER" id="PTHR47326">
    <property type="entry name" value="TRANSPOSABLE ELEMENT TC3 TRANSPOSASE-LIKE PROTEIN"/>
    <property type="match status" value="1"/>
</dbReference>
<dbReference type="Gene3D" id="3.40.33.10">
    <property type="entry name" value="CAP"/>
    <property type="match status" value="1"/>
</dbReference>
<feature type="compositionally biased region" description="Polar residues" evidence="1">
    <location>
        <begin position="272"/>
        <end position="281"/>
    </location>
</feature>
<feature type="transmembrane region" description="Helical" evidence="2">
    <location>
        <begin position="594"/>
        <end position="612"/>
    </location>
</feature>
<name>A0ABQ9GST7_9NEOP</name>